<sequence>MYRERPGRDNGRAVVPLPSLEQDAVYQEALKIVRQRRAKRAGERRAARAEKAESAESQQLEPAGQVPKYLQLSCILKPSSAQAPVPPKRPRPRPRKEPRSLPLSWLELRDTLGLTVVASLQPLLLKLSSGEHRLPTGVWLVLDPSTAQKLPRSLEPEDVGDLPLGTRPCNSKAWVAEKSVPLLQLLEEEQLTWSAAEANFAKCARGACFLALKHAGFVLKALATKECIQAQQEGMDPEKPLESTLEEIDAKVSRAAGLVGSRAAAESRRRPGASRGNGNGSPRKEAEVESSPRQASALRRGVQAHRDFVNFVCRKFGNSLRLWFVIDPEEHLKIGEKQFVRACEEIGFSGCLLTLWRQLDPDCTGHISFHDIDPVAALQLADFKVLLMKQFDGEVQKFLKIVEMNRSQRVGRDAFVKALDDTLQGARRLFDLLCRHNGSTVSARELRFLEKWWPPPYFLVPPDRARLHHFCAVLGDAAHGNPLKAWCWDPGNSWGKRG</sequence>
<gene>
    <name evidence="3" type="ORF">C1SCF055_LOCUS38854</name>
</gene>
<evidence type="ECO:0000256" key="2">
    <source>
        <dbReference type="SAM" id="MobiDB-lite"/>
    </source>
</evidence>
<dbReference type="AlphaFoldDB" id="A0A9P1GHI7"/>
<organism evidence="3">
    <name type="scientific">Cladocopium goreaui</name>
    <dbReference type="NCBI Taxonomy" id="2562237"/>
    <lineage>
        <taxon>Eukaryota</taxon>
        <taxon>Sar</taxon>
        <taxon>Alveolata</taxon>
        <taxon>Dinophyceae</taxon>
        <taxon>Suessiales</taxon>
        <taxon>Symbiodiniaceae</taxon>
        <taxon>Cladocopium</taxon>
    </lineage>
</organism>
<protein>
    <submittedName>
        <fullName evidence="3">Uncharacterized protein</fullName>
    </submittedName>
</protein>
<feature type="region of interest" description="Disordered" evidence="2">
    <location>
        <begin position="80"/>
        <end position="99"/>
    </location>
</feature>
<dbReference type="EMBL" id="CAMXCT030006090">
    <property type="protein sequence ID" value="CAL4801227.1"/>
    <property type="molecule type" value="Genomic_DNA"/>
</dbReference>
<dbReference type="EMBL" id="CAMXCT010006090">
    <property type="protein sequence ID" value="CAI4013915.1"/>
    <property type="molecule type" value="Genomic_DNA"/>
</dbReference>
<dbReference type="Proteomes" id="UP001152797">
    <property type="component" value="Unassembled WGS sequence"/>
</dbReference>
<proteinExistence type="predicted"/>
<feature type="region of interest" description="Disordered" evidence="2">
    <location>
        <begin position="37"/>
        <end position="64"/>
    </location>
</feature>
<evidence type="ECO:0000256" key="1">
    <source>
        <dbReference type="ARBA" id="ARBA00022837"/>
    </source>
</evidence>
<dbReference type="PROSITE" id="PS00018">
    <property type="entry name" value="EF_HAND_1"/>
    <property type="match status" value="1"/>
</dbReference>
<keyword evidence="1" id="KW-0106">Calcium</keyword>
<feature type="compositionally biased region" description="Basic and acidic residues" evidence="2">
    <location>
        <begin position="40"/>
        <end position="54"/>
    </location>
</feature>
<feature type="region of interest" description="Disordered" evidence="2">
    <location>
        <begin position="259"/>
        <end position="296"/>
    </location>
</feature>
<name>A0A9P1GHI7_9DINO</name>
<feature type="non-terminal residue" evidence="3">
    <location>
        <position position="498"/>
    </location>
</feature>
<reference evidence="3" key="1">
    <citation type="submission" date="2022-10" db="EMBL/GenBank/DDBJ databases">
        <authorList>
            <person name="Chen Y."/>
            <person name="Dougan E. K."/>
            <person name="Chan C."/>
            <person name="Rhodes N."/>
            <person name="Thang M."/>
        </authorList>
    </citation>
    <scope>NUCLEOTIDE SEQUENCE</scope>
</reference>
<evidence type="ECO:0000313" key="4">
    <source>
        <dbReference type="EMBL" id="CAL4801227.1"/>
    </source>
</evidence>
<dbReference type="InterPro" id="IPR018247">
    <property type="entry name" value="EF_Hand_1_Ca_BS"/>
</dbReference>
<keyword evidence="5" id="KW-1185">Reference proteome</keyword>
<dbReference type="OrthoDB" id="434380at2759"/>
<dbReference type="SUPFAM" id="SSF47473">
    <property type="entry name" value="EF-hand"/>
    <property type="match status" value="1"/>
</dbReference>
<accession>A0A9P1GHI7</accession>
<evidence type="ECO:0000313" key="5">
    <source>
        <dbReference type="Proteomes" id="UP001152797"/>
    </source>
</evidence>
<dbReference type="EMBL" id="CAMXCT020006090">
    <property type="protein sequence ID" value="CAL1167290.1"/>
    <property type="molecule type" value="Genomic_DNA"/>
</dbReference>
<comment type="caution">
    <text evidence="3">The sequence shown here is derived from an EMBL/GenBank/DDBJ whole genome shotgun (WGS) entry which is preliminary data.</text>
</comment>
<reference evidence="4 5" key="2">
    <citation type="submission" date="2024-05" db="EMBL/GenBank/DDBJ databases">
        <authorList>
            <person name="Chen Y."/>
            <person name="Shah S."/>
            <person name="Dougan E. K."/>
            <person name="Thang M."/>
            <person name="Chan C."/>
        </authorList>
    </citation>
    <scope>NUCLEOTIDE SEQUENCE [LARGE SCALE GENOMIC DNA]</scope>
</reference>
<dbReference type="InterPro" id="IPR011992">
    <property type="entry name" value="EF-hand-dom_pair"/>
</dbReference>
<evidence type="ECO:0000313" key="3">
    <source>
        <dbReference type="EMBL" id="CAI4013915.1"/>
    </source>
</evidence>